<dbReference type="PANTHER" id="PTHR30332">
    <property type="entry name" value="PROBABLE GENERAL SECRETION PATHWAY PROTEIN D"/>
    <property type="match status" value="1"/>
</dbReference>
<feature type="domain" description="GspD-like N0" evidence="15">
    <location>
        <begin position="150"/>
        <end position="219"/>
    </location>
</feature>
<proteinExistence type="inferred from homology"/>
<feature type="domain" description="NolW-like" evidence="14">
    <location>
        <begin position="382"/>
        <end position="527"/>
    </location>
</feature>
<keyword evidence="4" id="KW-1134">Transmembrane beta strand</keyword>
<dbReference type="InterPro" id="IPR050810">
    <property type="entry name" value="Bact_Secretion_Sys_Channel"/>
</dbReference>
<dbReference type="Pfam" id="PF21305">
    <property type="entry name" value="type_II_gspD_N0"/>
    <property type="match status" value="1"/>
</dbReference>
<dbReference type="InterPro" id="IPR004846">
    <property type="entry name" value="T2SS/T3SS_dom"/>
</dbReference>
<feature type="domain" description="NolW-like" evidence="14">
    <location>
        <begin position="243"/>
        <end position="303"/>
    </location>
</feature>
<evidence type="ECO:0000256" key="2">
    <source>
        <dbReference type="ARBA" id="ARBA00006980"/>
    </source>
</evidence>
<evidence type="ECO:0000259" key="14">
    <source>
        <dbReference type="Pfam" id="PF03958"/>
    </source>
</evidence>
<keyword evidence="9" id="KW-0998">Cell outer membrane</keyword>
<dbReference type="Pfam" id="PF03958">
    <property type="entry name" value="Secretin_N"/>
    <property type="match status" value="2"/>
</dbReference>
<evidence type="ECO:0000256" key="10">
    <source>
        <dbReference type="RuleBase" id="RU004004"/>
    </source>
</evidence>
<evidence type="ECO:0000259" key="15">
    <source>
        <dbReference type="Pfam" id="PF21305"/>
    </source>
</evidence>
<dbReference type="InterPro" id="IPR013356">
    <property type="entry name" value="T2SS_GspD"/>
</dbReference>
<keyword evidence="5 12" id="KW-0812">Transmembrane</keyword>
<dbReference type="eggNOG" id="COG1450">
    <property type="taxonomic scope" value="Bacteria"/>
</dbReference>
<evidence type="ECO:0000256" key="3">
    <source>
        <dbReference type="ARBA" id="ARBA00022448"/>
    </source>
</evidence>
<comment type="similarity">
    <text evidence="2">Belongs to the bacterial secretin family. GSP D subfamily.</text>
</comment>
<gene>
    <name evidence="16" type="ordered locus">RPE_2669</name>
</gene>
<dbReference type="KEGG" id="rpe:RPE_2669"/>
<feature type="compositionally biased region" description="Polar residues" evidence="11">
    <location>
        <begin position="454"/>
        <end position="474"/>
    </location>
</feature>
<feature type="compositionally biased region" description="Low complexity" evidence="11">
    <location>
        <begin position="434"/>
        <end position="451"/>
    </location>
</feature>
<dbReference type="InterPro" id="IPR049371">
    <property type="entry name" value="GspD-like_N0"/>
</dbReference>
<evidence type="ECO:0000313" key="16">
    <source>
        <dbReference type="EMBL" id="ABJ06606.1"/>
    </source>
</evidence>
<keyword evidence="8 12" id="KW-0472">Membrane</keyword>
<sequence>MPRRRMQTSSLAWTASRCACVDVPLRTAVIVPTVTTRRVRRAIYCAVSFVALLVLAGCTTTALQEVIDDTDQKFAPASRFPGFGVGDSMARAPAPSRGYGPVSDGTTKPGQVFSGTAPDRVSSTAATGSTETAAAGGAIIPSNDGRSYQLNFEATDVAAVGKAILGDILNANYLIDSRVSGQINLTSSQAVPRSSLIPLLETALLSINATLSRDGTIYRISPVAEPRSLGNIGFQAATDGYGTTVIPARYVPAANLAKILDGLGGRSGTVKVEPTSNLLMIQGTAAERRALLGAAAMVDVDWMRTKSVAILPIEHAAPETVIAELNKILGTGEGGLSQNVVVLQPISRLNAVLAVSSRRDAIDHVTKWVLRLDAADDNAAGVKVYRLKYAQAKTVAATLNRMFGVRTGGTGQADADQLEPGQDNTDGTNGEKVATAQPATTSGSTAPTPASNAGGVSSTNLVKTSFGADSSAGQKPTGADDATSTDSRSGRSGKVRVTPDVTNNVLFVETTPQTYAVVERAIREMDRFPTQVNIEVTIAEITLTSELQYGVQFFLKSGNFSAGLGGASGIPLRTSYPGLNLVSGALLDPQVVLDALAQFTSVKVLSSPSLVVLDRQPAVLQVGDQIPILTRQLTSAESTATVSNVDLKDTGIILNVLPRVNANGLVTLNVEQQISNVVSTQPDTLTPTISQRRVKSVISVSSGQTVLLAGLITDGQNINRNGLPVVSQIKVLSDLLSSHDRTASRTELIIFIRPKIIASGQDAQHVTEEFLGRMRSITSGAGGIVSSKY</sequence>
<dbReference type="NCBIfam" id="TIGR02517">
    <property type="entry name" value="type_II_gspD"/>
    <property type="match status" value="1"/>
</dbReference>
<dbReference type="PRINTS" id="PR01032">
    <property type="entry name" value="PHAGEIV"/>
</dbReference>
<evidence type="ECO:0000256" key="12">
    <source>
        <dbReference type="SAM" id="Phobius"/>
    </source>
</evidence>
<dbReference type="InterPro" id="IPR038591">
    <property type="entry name" value="NolW-like_sf"/>
</dbReference>
<feature type="domain" description="Type II/III secretion system secretin-like" evidence="13">
    <location>
        <begin position="595"/>
        <end position="757"/>
    </location>
</feature>
<evidence type="ECO:0000256" key="1">
    <source>
        <dbReference type="ARBA" id="ARBA00004442"/>
    </source>
</evidence>
<keyword evidence="3 10" id="KW-0813">Transport</keyword>
<keyword evidence="12" id="KW-1133">Transmembrane helix</keyword>
<evidence type="ECO:0000256" key="7">
    <source>
        <dbReference type="ARBA" id="ARBA00022927"/>
    </source>
</evidence>
<dbReference type="GO" id="GO:0009279">
    <property type="term" value="C:cell outer membrane"/>
    <property type="evidence" value="ECO:0007669"/>
    <property type="project" value="UniProtKB-SubCell"/>
</dbReference>
<dbReference type="PANTHER" id="PTHR30332:SF25">
    <property type="entry name" value="SECRETIN XPSD"/>
    <property type="match status" value="1"/>
</dbReference>
<evidence type="ECO:0000256" key="9">
    <source>
        <dbReference type="ARBA" id="ARBA00023237"/>
    </source>
</evidence>
<feature type="region of interest" description="Disordered" evidence="11">
    <location>
        <begin position="94"/>
        <end position="128"/>
    </location>
</feature>
<comment type="subcellular location">
    <subcellularLocation>
        <location evidence="1 10">Cell outer membrane</location>
    </subcellularLocation>
</comment>
<dbReference type="Gene3D" id="3.30.1370.120">
    <property type="match status" value="2"/>
</dbReference>
<evidence type="ECO:0000256" key="11">
    <source>
        <dbReference type="SAM" id="MobiDB-lite"/>
    </source>
</evidence>
<dbReference type="STRING" id="316055.RPE_2669"/>
<evidence type="ECO:0000256" key="8">
    <source>
        <dbReference type="ARBA" id="ARBA00023136"/>
    </source>
</evidence>
<evidence type="ECO:0000256" key="4">
    <source>
        <dbReference type="ARBA" id="ARBA00022452"/>
    </source>
</evidence>
<dbReference type="EMBL" id="CP000463">
    <property type="protein sequence ID" value="ABJ06606.1"/>
    <property type="molecule type" value="Genomic_DNA"/>
</dbReference>
<evidence type="ECO:0000256" key="6">
    <source>
        <dbReference type="ARBA" id="ARBA00022729"/>
    </source>
</evidence>
<dbReference type="InterPro" id="IPR001775">
    <property type="entry name" value="GspD/PilQ"/>
</dbReference>
<organism evidence="16">
    <name type="scientific">Rhodopseudomonas palustris (strain BisA53)</name>
    <dbReference type="NCBI Taxonomy" id="316055"/>
    <lineage>
        <taxon>Bacteria</taxon>
        <taxon>Pseudomonadati</taxon>
        <taxon>Pseudomonadota</taxon>
        <taxon>Alphaproteobacteria</taxon>
        <taxon>Hyphomicrobiales</taxon>
        <taxon>Nitrobacteraceae</taxon>
        <taxon>Rhodopseudomonas</taxon>
    </lineage>
</organism>
<feature type="region of interest" description="Disordered" evidence="11">
    <location>
        <begin position="410"/>
        <end position="496"/>
    </location>
</feature>
<keyword evidence="7" id="KW-0653">Protein transport</keyword>
<evidence type="ECO:0000256" key="5">
    <source>
        <dbReference type="ARBA" id="ARBA00022692"/>
    </source>
</evidence>
<feature type="transmembrane region" description="Helical" evidence="12">
    <location>
        <begin position="42"/>
        <end position="63"/>
    </location>
</feature>
<keyword evidence="6" id="KW-0732">Signal</keyword>
<dbReference type="Pfam" id="PF00263">
    <property type="entry name" value="Secretin"/>
    <property type="match status" value="1"/>
</dbReference>
<reference evidence="16" key="1">
    <citation type="submission" date="2006-09" db="EMBL/GenBank/DDBJ databases">
        <title>Complete sequence of Rhodopseudomonas palustris BisA53.</title>
        <authorList>
            <consortium name="US DOE Joint Genome Institute"/>
            <person name="Copeland A."/>
            <person name="Lucas S."/>
            <person name="Lapidus A."/>
            <person name="Barry K."/>
            <person name="Detter J.C."/>
            <person name="Glavina del Rio T."/>
            <person name="Hammon N."/>
            <person name="Israni S."/>
            <person name="Dalin E."/>
            <person name="Tice H."/>
            <person name="Pitluck S."/>
            <person name="Chain P."/>
            <person name="Malfatti S."/>
            <person name="Shin M."/>
            <person name="Vergez L."/>
            <person name="Schmutz J."/>
            <person name="Larimer F."/>
            <person name="Land M."/>
            <person name="Hauser L."/>
            <person name="Pelletier D.A."/>
            <person name="Kyrpides N."/>
            <person name="Kim E."/>
            <person name="Harwood C.S."/>
            <person name="Oda Y."/>
            <person name="Richardson P."/>
        </authorList>
    </citation>
    <scope>NUCLEOTIDE SEQUENCE [LARGE SCALE GENOMIC DNA]</scope>
    <source>
        <strain evidence="16">BisA53</strain>
    </source>
</reference>
<evidence type="ECO:0000259" key="13">
    <source>
        <dbReference type="Pfam" id="PF00263"/>
    </source>
</evidence>
<name>Q07N78_RHOP5</name>
<dbReference type="PRINTS" id="PR00811">
    <property type="entry name" value="BCTERIALGSPD"/>
</dbReference>
<dbReference type="GO" id="GO:0015627">
    <property type="term" value="C:type II protein secretion system complex"/>
    <property type="evidence" value="ECO:0007669"/>
    <property type="project" value="InterPro"/>
</dbReference>
<dbReference type="HOGENOM" id="CLU_006756_1_2_5"/>
<dbReference type="GO" id="GO:0015628">
    <property type="term" value="P:protein secretion by the type II secretion system"/>
    <property type="evidence" value="ECO:0007669"/>
    <property type="project" value="InterPro"/>
</dbReference>
<protein>
    <submittedName>
        <fullName evidence="16">General secretion pathway protein D</fullName>
    </submittedName>
</protein>
<dbReference type="AlphaFoldDB" id="Q07N78"/>
<accession>Q07N78</accession>
<dbReference type="InterPro" id="IPR005644">
    <property type="entry name" value="NolW-like"/>
</dbReference>